<evidence type="ECO:0000313" key="2">
    <source>
        <dbReference type="Proteomes" id="UP000034166"/>
    </source>
</evidence>
<dbReference type="AlphaFoldDB" id="A0A0M2T2B8"/>
<comment type="caution">
    <text evidence="1">The sequence shown here is derived from an EMBL/GenBank/DDBJ whole genome shotgun (WGS) entry which is preliminary data.</text>
</comment>
<gene>
    <name evidence="1" type="ORF">WQ57_06365</name>
</gene>
<dbReference type="EMBL" id="LAYY01000005">
    <property type="protein sequence ID" value="KKK38965.1"/>
    <property type="molecule type" value="Genomic_DNA"/>
</dbReference>
<protein>
    <recommendedName>
        <fullName evidence="3">HicA family toxin-antitoxin system</fullName>
    </recommendedName>
</protein>
<dbReference type="PATRIC" id="fig|1408103.3.peg.1433"/>
<dbReference type="OrthoDB" id="2602945at2"/>
<proteinExistence type="predicted"/>
<keyword evidence="2" id="KW-1185">Reference proteome</keyword>
<sequence length="154" mass="18520">MPKDNNEKPVIKNFEVDTVFEDRVHERYAFTFKVKNNEYKGYFHENGIQWHHPHPKQMLGDEQMEAIESKIHYLMRQNGISSEAGIEDLEFKPAFEDRMYERQQFTLKIHGEEYRALLNKGEIQWFHPKPHQKLEDEHVQAIETEIHKKAAEKE</sequence>
<accession>A0A0M2T2B8</accession>
<name>A0A0M2T2B8_9BACI</name>
<dbReference type="RefSeq" id="WP_046522899.1">
    <property type="nucleotide sequence ID" value="NZ_LAYY01000005.1"/>
</dbReference>
<dbReference type="Proteomes" id="UP000034166">
    <property type="component" value="Unassembled WGS sequence"/>
</dbReference>
<organism evidence="1 2">
    <name type="scientific">Mesobacillus campisalis</name>
    <dbReference type="NCBI Taxonomy" id="1408103"/>
    <lineage>
        <taxon>Bacteria</taxon>
        <taxon>Bacillati</taxon>
        <taxon>Bacillota</taxon>
        <taxon>Bacilli</taxon>
        <taxon>Bacillales</taxon>
        <taxon>Bacillaceae</taxon>
        <taxon>Mesobacillus</taxon>
    </lineage>
</organism>
<evidence type="ECO:0000313" key="1">
    <source>
        <dbReference type="EMBL" id="KKK38965.1"/>
    </source>
</evidence>
<reference evidence="1 2" key="1">
    <citation type="submission" date="2015-04" db="EMBL/GenBank/DDBJ databases">
        <title>Taxonomic description and genome sequence of Bacillus campisalis sp. nov., a novel member of the genus Bacillus isolated from solar saltern.</title>
        <authorList>
            <person name="Mathan Kumar R."/>
            <person name="Kaur G."/>
            <person name="Kumar A."/>
            <person name="Singh N.K."/>
            <person name="Kaur N."/>
            <person name="Kumar N."/>
            <person name="Mayilraj S."/>
        </authorList>
    </citation>
    <scope>NUCLEOTIDE SEQUENCE [LARGE SCALE GENOMIC DNA]</scope>
    <source>
        <strain evidence="1 2">SA2-6</strain>
    </source>
</reference>
<evidence type="ECO:0008006" key="3">
    <source>
        <dbReference type="Google" id="ProtNLM"/>
    </source>
</evidence>